<dbReference type="Proteomes" id="UP000821853">
    <property type="component" value="Chromosome 8"/>
</dbReference>
<comment type="caution">
    <text evidence="1">The sequence shown here is derived from an EMBL/GenBank/DDBJ whole genome shotgun (WGS) entry which is preliminary data.</text>
</comment>
<dbReference type="PANTHER" id="PTHR45749">
    <property type="match status" value="1"/>
</dbReference>
<gene>
    <name evidence="1" type="ORF">HPB48_008868</name>
</gene>
<dbReference type="EMBL" id="JABSTR010000010">
    <property type="protein sequence ID" value="KAH9380750.1"/>
    <property type="molecule type" value="Genomic_DNA"/>
</dbReference>
<dbReference type="PANTHER" id="PTHR45749:SF21">
    <property type="entry name" value="DUF4371 DOMAIN-CONTAINING PROTEIN"/>
    <property type="match status" value="1"/>
</dbReference>
<proteinExistence type="predicted"/>
<reference evidence="1 2" key="1">
    <citation type="journal article" date="2020" name="Cell">
        <title>Large-Scale Comparative Analyses of Tick Genomes Elucidate Their Genetic Diversity and Vector Capacities.</title>
        <authorList>
            <consortium name="Tick Genome and Microbiome Consortium (TIGMIC)"/>
            <person name="Jia N."/>
            <person name="Wang J."/>
            <person name="Shi W."/>
            <person name="Du L."/>
            <person name="Sun Y."/>
            <person name="Zhan W."/>
            <person name="Jiang J.F."/>
            <person name="Wang Q."/>
            <person name="Zhang B."/>
            <person name="Ji P."/>
            <person name="Bell-Sakyi L."/>
            <person name="Cui X.M."/>
            <person name="Yuan T.T."/>
            <person name="Jiang B.G."/>
            <person name="Yang W.F."/>
            <person name="Lam T.T."/>
            <person name="Chang Q.C."/>
            <person name="Ding S.J."/>
            <person name="Wang X.J."/>
            <person name="Zhu J.G."/>
            <person name="Ruan X.D."/>
            <person name="Zhao L."/>
            <person name="Wei J.T."/>
            <person name="Ye R.Z."/>
            <person name="Que T.C."/>
            <person name="Du C.H."/>
            <person name="Zhou Y.H."/>
            <person name="Cheng J.X."/>
            <person name="Dai P.F."/>
            <person name="Guo W.B."/>
            <person name="Han X.H."/>
            <person name="Huang E.J."/>
            <person name="Li L.F."/>
            <person name="Wei W."/>
            <person name="Gao Y.C."/>
            <person name="Liu J.Z."/>
            <person name="Shao H.Z."/>
            <person name="Wang X."/>
            <person name="Wang C.C."/>
            <person name="Yang T.C."/>
            <person name="Huo Q.B."/>
            <person name="Li W."/>
            <person name="Chen H.Y."/>
            <person name="Chen S.E."/>
            <person name="Zhou L.G."/>
            <person name="Ni X.B."/>
            <person name="Tian J.H."/>
            <person name="Sheng Y."/>
            <person name="Liu T."/>
            <person name="Pan Y.S."/>
            <person name="Xia L.Y."/>
            <person name="Li J."/>
            <person name="Zhao F."/>
            <person name="Cao W.C."/>
        </authorList>
    </citation>
    <scope>NUCLEOTIDE SEQUENCE [LARGE SCALE GENOMIC DNA]</scope>
    <source>
        <strain evidence="1">HaeL-2018</strain>
    </source>
</reference>
<sequence>MLITQSQNQAEQNTGCTKNLIKLAYYLFKSEIPHTTSNWPDLVATAASVDGSGDFLRTLATKPSSSITGFLDVIGEAVSAHIASKLSEDQPYSVCADEGMDVNGRAVLSTFIRHISACHESFQVEETFISAVSLETTKSEDITNTLIGELRKVGLKPENISAVSFDGGSNFSGNVSGVRARLKEYMHLICFSCTAEATSSSLLSCIVAGRRPPIKRVLSALNKLYSTFRGSHKRLTILKKRSLAMEGLSHKLVSAWRNTMAFL</sequence>
<name>A0A9J6GQG2_HAELO</name>
<dbReference type="AlphaFoldDB" id="A0A9J6GQG2"/>
<evidence type="ECO:0000313" key="1">
    <source>
        <dbReference type="EMBL" id="KAH9380750.1"/>
    </source>
</evidence>
<keyword evidence="2" id="KW-1185">Reference proteome</keyword>
<organism evidence="1 2">
    <name type="scientific">Haemaphysalis longicornis</name>
    <name type="common">Bush tick</name>
    <dbReference type="NCBI Taxonomy" id="44386"/>
    <lineage>
        <taxon>Eukaryota</taxon>
        <taxon>Metazoa</taxon>
        <taxon>Ecdysozoa</taxon>
        <taxon>Arthropoda</taxon>
        <taxon>Chelicerata</taxon>
        <taxon>Arachnida</taxon>
        <taxon>Acari</taxon>
        <taxon>Parasitiformes</taxon>
        <taxon>Ixodida</taxon>
        <taxon>Ixodoidea</taxon>
        <taxon>Ixodidae</taxon>
        <taxon>Haemaphysalinae</taxon>
        <taxon>Haemaphysalis</taxon>
    </lineage>
</organism>
<evidence type="ECO:0008006" key="3">
    <source>
        <dbReference type="Google" id="ProtNLM"/>
    </source>
</evidence>
<accession>A0A9J6GQG2</accession>
<dbReference type="VEuPathDB" id="VectorBase:HLOH_063918"/>
<evidence type="ECO:0000313" key="2">
    <source>
        <dbReference type="Proteomes" id="UP000821853"/>
    </source>
</evidence>
<protein>
    <recommendedName>
        <fullName evidence="3">DUF4371 domain-containing protein</fullName>
    </recommendedName>
</protein>